<reference evidence="3" key="1">
    <citation type="journal article" date="2020" name="Nat. Commun.">
        <title>Large-scale genome sequencing of mycorrhizal fungi provides insights into the early evolution of symbiotic traits.</title>
        <authorList>
            <person name="Miyauchi S."/>
            <person name="Kiss E."/>
            <person name="Kuo A."/>
            <person name="Drula E."/>
            <person name="Kohler A."/>
            <person name="Sanchez-Garcia M."/>
            <person name="Morin E."/>
            <person name="Andreopoulos B."/>
            <person name="Barry K.W."/>
            <person name="Bonito G."/>
            <person name="Buee M."/>
            <person name="Carver A."/>
            <person name="Chen C."/>
            <person name="Cichocki N."/>
            <person name="Clum A."/>
            <person name="Culley D."/>
            <person name="Crous P.W."/>
            <person name="Fauchery L."/>
            <person name="Girlanda M."/>
            <person name="Hayes R.D."/>
            <person name="Keri Z."/>
            <person name="LaButti K."/>
            <person name="Lipzen A."/>
            <person name="Lombard V."/>
            <person name="Magnuson J."/>
            <person name="Maillard F."/>
            <person name="Murat C."/>
            <person name="Nolan M."/>
            <person name="Ohm R.A."/>
            <person name="Pangilinan J."/>
            <person name="Pereira M.F."/>
            <person name="Perotto S."/>
            <person name="Peter M."/>
            <person name="Pfister S."/>
            <person name="Riley R."/>
            <person name="Sitrit Y."/>
            <person name="Stielow J.B."/>
            <person name="Szollosi G."/>
            <person name="Zifcakova L."/>
            <person name="Stursova M."/>
            <person name="Spatafora J.W."/>
            <person name="Tedersoo L."/>
            <person name="Vaario L.M."/>
            <person name="Yamada A."/>
            <person name="Yan M."/>
            <person name="Wang P."/>
            <person name="Xu J."/>
            <person name="Bruns T."/>
            <person name="Baldrian P."/>
            <person name="Vilgalys R."/>
            <person name="Dunand C."/>
            <person name="Henrissat B."/>
            <person name="Grigoriev I.V."/>
            <person name="Hibbett D."/>
            <person name="Nagy L.G."/>
            <person name="Martin F.M."/>
        </authorList>
    </citation>
    <scope>NUCLEOTIDE SEQUENCE</scope>
    <source>
        <strain evidence="3">UH-Tt-Lm1</strain>
    </source>
</reference>
<name>A0A9P6H8H9_9AGAM</name>
<dbReference type="OrthoDB" id="3360976at2759"/>
<dbReference type="Pfam" id="PF20236">
    <property type="entry name" value="DUF6593"/>
    <property type="match status" value="1"/>
</dbReference>
<evidence type="ECO:0000313" key="4">
    <source>
        <dbReference type="Proteomes" id="UP000736335"/>
    </source>
</evidence>
<dbReference type="Proteomes" id="UP000736335">
    <property type="component" value="Unassembled WGS sequence"/>
</dbReference>
<feature type="domain" description="DUF6593" evidence="2">
    <location>
        <begin position="11"/>
        <end position="209"/>
    </location>
</feature>
<reference evidence="3" key="2">
    <citation type="submission" date="2020-11" db="EMBL/GenBank/DDBJ databases">
        <authorList>
            <consortium name="DOE Joint Genome Institute"/>
            <person name="Kuo A."/>
            <person name="Miyauchi S."/>
            <person name="Kiss E."/>
            <person name="Drula E."/>
            <person name="Kohler A."/>
            <person name="Sanchez-Garcia M."/>
            <person name="Andreopoulos B."/>
            <person name="Barry K.W."/>
            <person name="Bonito G."/>
            <person name="Buee M."/>
            <person name="Carver A."/>
            <person name="Chen C."/>
            <person name="Cichocki N."/>
            <person name="Clum A."/>
            <person name="Culley D."/>
            <person name="Crous P.W."/>
            <person name="Fauchery L."/>
            <person name="Girlanda M."/>
            <person name="Hayes R."/>
            <person name="Keri Z."/>
            <person name="Labutti K."/>
            <person name="Lipzen A."/>
            <person name="Lombard V."/>
            <person name="Magnuson J."/>
            <person name="Maillard F."/>
            <person name="Morin E."/>
            <person name="Murat C."/>
            <person name="Nolan M."/>
            <person name="Ohm R."/>
            <person name="Pangilinan J."/>
            <person name="Pereira M."/>
            <person name="Perotto S."/>
            <person name="Peter M."/>
            <person name="Riley R."/>
            <person name="Sitrit Y."/>
            <person name="Stielow B."/>
            <person name="Szollosi G."/>
            <person name="Zifcakova L."/>
            <person name="Stursova M."/>
            <person name="Spatafora J.W."/>
            <person name="Tedersoo L."/>
            <person name="Vaario L.-M."/>
            <person name="Yamada A."/>
            <person name="Yan M."/>
            <person name="Wang P."/>
            <person name="Xu J."/>
            <person name="Bruns T."/>
            <person name="Baldrian P."/>
            <person name="Vilgalys R."/>
            <person name="Henrissat B."/>
            <person name="Grigoriev I.V."/>
            <person name="Hibbett D."/>
            <person name="Nagy L.G."/>
            <person name="Martin F.M."/>
        </authorList>
    </citation>
    <scope>NUCLEOTIDE SEQUENCE</scope>
    <source>
        <strain evidence="3">UH-Tt-Lm1</strain>
    </source>
</reference>
<evidence type="ECO:0000256" key="1">
    <source>
        <dbReference type="SAM" id="MobiDB-lite"/>
    </source>
</evidence>
<keyword evidence="4" id="KW-1185">Reference proteome</keyword>
<comment type="caution">
    <text evidence="3">The sequence shown here is derived from an EMBL/GenBank/DDBJ whole genome shotgun (WGS) entry which is preliminary data.</text>
</comment>
<dbReference type="InterPro" id="IPR046528">
    <property type="entry name" value="DUF6593"/>
</dbReference>
<feature type="region of interest" description="Disordered" evidence="1">
    <location>
        <begin position="41"/>
        <end position="92"/>
    </location>
</feature>
<feature type="compositionally biased region" description="Acidic residues" evidence="1">
    <location>
        <begin position="82"/>
        <end position="92"/>
    </location>
</feature>
<dbReference type="EMBL" id="WIUZ02000013">
    <property type="protein sequence ID" value="KAF9781720.1"/>
    <property type="molecule type" value="Genomic_DNA"/>
</dbReference>
<protein>
    <recommendedName>
        <fullName evidence="2">DUF6593 domain-containing protein</fullName>
    </recommendedName>
</protein>
<evidence type="ECO:0000313" key="3">
    <source>
        <dbReference type="EMBL" id="KAF9781720.1"/>
    </source>
</evidence>
<evidence type="ECO:0000259" key="2">
    <source>
        <dbReference type="Pfam" id="PF20236"/>
    </source>
</evidence>
<sequence length="223" mass="25346">MSGCTLRFARNSPLRTTLVDEATGHAKYKLETPMRIARSVTRIRKFESPAQSPLHSSEEDDSDSGDDDIAGNGKEGKPNPPEENETEGELQETSDEMARIYWKWFSSNRIIFRGRITTRDELLPKCGKLKGSFTFTGPDGVQYRWALGSMGMNRPKLVTIDDKTVIAEFHRPNHITNKQKARLEVQPAGMNMLDHIVLTFVIVDQTRREREAAAWHTVPWMIS</sequence>
<accession>A0A9P6H8H9</accession>
<feature type="compositionally biased region" description="Acidic residues" evidence="1">
    <location>
        <begin position="58"/>
        <end position="69"/>
    </location>
</feature>
<dbReference type="AlphaFoldDB" id="A0A9P6H8H9"/>
<organism evidence="3 4">
    <name type="scientific">Thelephora terrestris</name>
    <dbReference type="NCBI Taxonomy" id="56493"/>
    <lineage>
        <taxon>Eukaryota</taxon>
        <taxon>Fungi</taxon>
        <taxon>Dikarya</taxon>
        <taxon>Basidiomycota</taxon>
        <taxon>Agaricomycotina</taxon>
        <taxon>Agaricomycetes</taxon>
        <taxon>Thelephorales</taxon>
        <taxon>Thelephoraceae</taxon>
        <taxon>Thelephora</taxon>
    </lineage>
</organism>
<proteinExistence type="predicted"/>
<gene>
    <name evidence="3" type="ORF">BJ322DRAFT_240673</name>
</gene>